<accession>A0ABY5APA0</accession>
<keyword evidence="2" id="KW-1185">Reference proteome</keyword>
<sequence>MDEGDTDEAIAFLEDATTHFPRLYELAQMLAETLQADAQRLEASITAQEFAIGWLPITCWPTSSVNSLW</sequence>
<gene>
    <name evidence="1" type="ORF">NEA10_19690</name>
</gene>
<dbReference type="RefSeq" id="WP_252663052.1">
    <property type="nucleotide sequence ID" value="NZ_CP098611.1"/>
</dbReference>
<evidence type="ECO:0000313" key="2">
    <source>
        <dbReference type="Proteomes" id="UP001056708"/>
    </source>
</evidence>
<evidence type="ECO:0008006" key="3">
    <source>
        <dbReference type="Google" id="ProtNLM"/>
    </source>
</evidence>
<evidence type="ECO:0000313" key="1">
    <source>
        <dbReference type="EMBL" id="USR91018.1"/>
    </source>
</evidence>
<dbReference type="Proteomes" id="UP001056708">
    <property type="component" value="Chromosome"/>
</dbReference>
<reference evidence="1" key="1">
    <citation type="submission" date="2022-06" db="EMBL/GenBank/DDBJ databases">
        <title>Genome sequence of Phormidium yuhuli AB48 isolated from an industrial photobioreactor environment.</title>
        <authorList>
            <person name="Qiu Y."/>
            <person name="Noonan A.J.C."/>
            <person name="Dofher K."/>
            <person name="Koch M."/>
            <person name="Kieft B."/>
            <person name="Lin X."/>
            <person name="Ziels R.M."/>
            <person name="Hallam S.J."/>
        </authorList>
    </citation>
    <scope>NUCLEOTIDE SEQUENCE</scope>
    <source>
        <strain evidence="1">AB48</strain>
    </source>
</reference>
<name>A0ABY5APA0_9CYAN</name>
<dbReference type="EMBL" id="CP098611">
    <property type="protein sequence ID" value="USR91018.1"/>
    <property type="molecule type" value="Genomic_DNA"/>
</dbReference>
<proteinExistence type="predicted"/>
<protein>
    <recommendedName>
        <fullName evidence="3">Tetratricopeptide repeat protein</fullName>
    </recommendedName>
</protein>
<organism evidence="1 2">
    <name type="scientific">Phormidium yuhuli AB48</name>
    <dbReference type="NCBI Taxonomy" id="2940671"/>
    <lineage>
        <taxon>Bacteria</taxon>
        <taxon>Bacillati</taxon>
        <taxon>Cyanobacteriota</taxon>
        <taxon>Cyanophyceae</taxon>
        <taxon>Oscillatoriophycideae</taxon>
        <taxon>Oscillatoriales</taxon>
        <taxon>Oscillatoriaceae</taxon>
        <taxon>Phormidium</taxon>
        <taxon>Phormidium yuhuli</taxon>
    </lineage>
</organism>